<accession>A0A8S9Z1E7</accession>
<keyword evidence="4" id="KW-1185">Reference proteome</keyword>
<feature type="region of interest" description="Disordered" evidence="2">
    <location>
        <begin position="170"/>
        <end position="241"/>
    </location>
</feature>
<dbReference type="PANTHER" id="PTHR46697:SF1">
    <property type="entry name" value="FORMIN-BINDING PROTEIN 4"/>
    <property type="match status" value="1"/>
</dbReference>
<comment type="caution">
    <text evidence="3">The sequence shown here is derived from an EMBL/GenBank/DDBJ whole genome shotgun (WGS) entry which is preliminary data.</text>
</comment>
<sequence length="491" mass="55040">MTVLQESLGLHLKLKDFLAEVDAISVFCPQPVTSAPVCEWTVQVNPLTQLPIYRHINSGETQTEMPDEYKRYLSEFDEYLQMQGNPSIRNKAKSVRRKRKHSSGHQTSSRKSKQSVATKTIPEIGCNEYSGVPGIISYSDSSEDEDALNPNNLSPKLVGTASQQCLLEKKVSRDISSQPTSDRGNNSIGSKLSHSFQPDAVLPDSVIPSAKNDSQRDPESASLNPLDAEESSSLNKTKRKQNLVKKAEAMMNRLTSGHMDLSSIGPLSVLFLQLATRFEDWQSGMLPTDKFAQLLKQMKGEMVNYMVSDVSFSWRCHWNWKSKRLYKTYLPCTGQLESAQEIRPAGHTDVITVDEKQDAISTDCHTSICAEESRVKLVDYESPKKANYQLNDDLTPSCTPNHRVAGPHHPLAKCNGQSTDDIRRRRAEHLNAQLAEFELACQQLEQELNASHHDLLGPSHQKDGARLSSPRMQRSRQTQFQPPPLFLLVPD</sequence>
<reference evidence="3" key="1">
    <citation type="submission" date="2019-07" db="EMBL/GenBank/DDBJ databases">
        <title>Annotation for the trematode Paragonimus miyazaki's.</title>
        <authorList>
            <person name="Choi Y.-J."/>
        </authorList>
    </citation>
    <scope>NUCLEOTIDE SEQUENCE</scope>
    <source>
        <strain evidence="3">Japan</strain>
    </source>
</reference>
<evidence type="ECO:0000313" key="3">
    <source>
        <dbReference type="EMBL" id="KAF7261235.1"/>
    </source>
</evidence>
<dbReference type="Proteomes" id="UP000822476">
    <property type="component" value="Unassembled WGS sequence"/>
</dbReference>
<proteinExistence type="predicted"/>
<protein>
    <submittedName>
        <fullName evidence="3">Uncharacterized protein</fullName>
    </submittedName>
</protein>
<evidence type="ECO:0000256" key="1">
    <source>
        <dbReference type="SAM" id="Coils"/>
    </source>
</evidence>
<dbReference type="OrthoDB" id="2444812at2759"/>
<feature type="region of interest" description="Disordered" evidence="2">
    <location>
        <begin position="136"/>
        <end position="156"/>
    </location>
</feature>
<organism evidence="3 4">
    <name type="scientific">Paragonimus skrjabini miyazakii</name>
    <dbReference type="NCBI Taxonomy" id="59628"/>
    <lineage>
        <taxon>Eukaryota</taxon>
        <taxon>Metazoa</taxon>
        <taxon>Spiralia</taxon>
        <taxon>Lophotrochozoa</taxon>
        <taxon>Platyhelminthes</taxon>
        <taxon>Trematoda</taxon>
        <taxon>Digenea</taxon>
        <taxon>Plagiorchiida</taxon>
        <taxon>Troglotremata</taxon>
        <taxon>Troglotrematidae</taxon>
        <taxon>Paragonimus</taxon>
    </lineage>
</organism>
<evidence type="ECO:0000313" key="4">
    <source>
        <dbReference type="Proteomes" id="UP000822476"/>
    </source>
</evidence>
<feature type="region of interest" description="Disordered" evidence="2">
    <location>
        <begin position="85"/>
        <end position="122"/>
    </location>
</feature>
<dbReference type="EMBL" id="JTDE01000443">
    <property type="protein sequence ID" value="KAF7261235.1"/>
    <property type="molecule type" value="Genomic_DNA"/>
</dbReference>
<feature type="compositionally biased region" description="Polar residues" evidence="2">
    <location>
        <begin position="174"/>
        <end position="196"/>
    </location>
</feature>
<feature type="compositionally biased region" description="Basic residues" evidence="2">
    <location>
        <begin position="90"/>
        <end position="113"/>
    </location>
</feature>
<feature type="compositionally biased region" description="Basic and acidic residues" evidence="2">
    <location>
        <begin position="454"/>
        <end position="465"/>
    </location>
</feature>
<keyword evidence="1" id="KW-0175">Coiled coil</keyword>
<feature type="coiled-coil region" evidence="1">
    <location>
        <begin position="427"/>
        <end position="454"/>
    </location>
</feature>
<dbReference type="AlphaFoldDB" id="A0A8S9Z1E7"/>
<dbReference type="InterPro" id="IPR053076">
    <property type="entry name" value="WW_domain_protein"/>
</dbReference>
<dbReference type="PANTHER" id="PTHR46697">
    <property type="entry name" value="FORMIN-BINDING PROTEIN 4"/>
    <property type="match status" value="1"/>
</dbReference>
<evidence type="ECO:0000256" key="2">
    <source>
        <dbReference type="SAM" id="MobiDB-lite"/>
    </source>
</evidence>
<name>A0A8S9Z1E7_9TREM</name>
<feature type="region of interest" description="Disordered" evidence="2">
    <location>
        <begin position="454"/>
        <end position="484"/>
    </location>
</feature>
<gene>
    <name evidence="3" type="ORF">EG68_02294</name>
</gene>